<keyword evidence="1" id="KW-0472">Membrane</keyword>
<protein>
    <submittedName>
        <fullName evidence="4">DUF4129 domain-containing protein</fullName>
    </submittedName>
</protein>
<dbReference type="AlphaFoldDB" id="A0A507ZNW6"/>
<dbReference type="InterPro" id="IPR025403">
    <property type="entry name" value="TgpA-like_C"/>
</dbReference>
<dbReference type="OrthoDB" id="5491447at2"/>
<evidence type="ECO:0000313" key="5">
    <source>
        <dbReference type="Proteomes" id="UP000317169"/>
    </source>
</evidence>
<dbReference type="RefSeq" id="WP_141421383.1">
    <property type="nucleotide sequence ID" value="NZ_VIAR01000004.1"/>
</dbReference>
<accession>A0A507ZNW6</accession>
<sequence>MKQVVVILLFLLKLSAISAQVSPDSLHYDRQAHLQPVSFEAKDFIGYKIDKAFNYEAADTAVDWWESFKNWLGQIWMSFWQWLFGDIKAGSFIAFLVSYLPYLILLTIVGFAIYLFVKANPGKDFLESKAKGKTFLSEEEKIIEKDDIKSLISRALENNNYRLAVRYYYLLILKKLKENDYIDYQYQKTNTDYLAEIESKKLQQQFYSITHLYEYIWYGDFTVNHNQYKMAEVDFKKIETTLNQASHG</sequence>
<keyword evidence="5" id="KW-1185">Reference proteome</keyword>
<feature type="domain" description="Protein-glutamine gamma-glutamyltransferase-like C-terminal" evidence="3">
    <location>
        <begin position="169"/>
        <end position="229"/>
    </location>
</feature>
<evidence type="ECO:0000256" key="1">
    <source>
        <dbReference type="SAM" id="Phobius"/>
    </source>
</evidence>
<dbReference type="Proteomes" id="UP000317169">
    <property type="component" value="Unassembled WGS sequence"/>
</dbReference>
<feature type="signal peptide" evidence="2">
    <location>
        <begin position="1"/>
        <end position="18"/>
    </location>
</feature>
<evidence type="ECO:0000259" key="3">
    <source>
        <dbReference type="Pfam" id="PF13559"/>
    </source>
</evidence>
<dbReference type="EMBL" id="VIAR01000004">
    <property type="protein sequence ID" value="TQD39436.1"/>
    <property type="molecule type" value="Genomic_DNA"/>
</dbReference>
<reference evidence="4 5" key="1">
    <citation type="submission" date="2019-06" db="EMBL/GenBank/DDBJ databases">
        <title>Flavibacter putida gen. nov., sp. nov., a novel marine bacterium of the family Flavobacteriaceae isolated from coastal seawater.</title>
        <authorList>
            <person name="Feng X."/>
        </authorList>
    </citation>
    <scope>NUCLEOTIDE SEQUENCE [LARGE SCALE GENOMIC DNA]</scope>
    <source>
        <strain evidence="4 5">PLHSN227</strain>
    </source>
</reference>
<feature type="transmembrane region" description="Helical" evidence="1">
    <location>
        <begin position="92"/>
        <end position="117"/>
    </location>
</feature>
<comment type="caution">
    <text evidence="4">The sequence shown here is derived from an EMBL/GenBank/DDBJ whole genome shotgun (WGS) entry which is preliminary data.</text>
</comment>
<proteinExistence type="predicted"/>
<name>A0A507ZNW6_9FLAO</name>
<feature type="chain" id="PRO_5021500465" evidence="2">
    <location>
        <begin position="19"/>
        <end position="248"/>
    </location>
</feature>
<keyword evidence="1" id="KW-1133">Transmembrane helix</keyword>
<evidence type="ECO:0000256" key="2">
    <source>
        <dbReference type="SAM" id="SignalP"/>
    </source>
</evidence>
<keyword evidence="1" id="KW-0812">Transmembrane</keyword>
<dbReference type="Pfam" id="PF13559">
    <property type="entry name" value="DUF4129"/>
    <property type="match status" value="1"/>
</dbReference>
<gene>
    <name evidence="4" type="ORF">FKR84_05945</name>
</gene>
<keyword evidence="2" id="KW-0732">Signal</keyword>
<organism evidence="4 5">
    <name type="scientific">Haloflavibacter putidus</name>
    <dbReference type="NCBI Taxonomy" id="2576776"/>
    <lineage>
        <taxon>Bacteria</taxon>
        <taxon>Pseudomonadati</taxon>
        <taxon>Bacteroidota</taxon>
        <taxon>Flavobacteriia</taxon>
        <taxon>Flavobacteriales</taxon>
        <taxon>Flavobacteriaceae</taxon>
        <taxon>Haloflavibacter</taxon>
    </lineage>
</organism>
<evidence type="ECO:0000313" key="4">
    <source>
        <dbReference type="EMBL" id="TQD39436.1"/>
    </source>
</evidence>